<keyword evidence="6 7" id="KW-0961">Cell wall biogenesis/degradation</keyword>
<keyword evidence="5 7" id="KW-0456">Lyase</keyword>
<dbReference type="PANTHER" id="PTHR30518">
    <property type="entry name" value="ENDOLYTIC MUREIN TRANSGLYCOSYLASE"/>
    <property type="match status" value="1"/>
</dbReference>
<dbReference type="Pfam" id="PF02618">
    <property type="entry name" value="YceG"/>
    <property type="match status" value="1"/>
</dbReference>
<evidence type="ECO:0000313" key="8">
    <source>
        <dbReference type="EMBL" id="MFE4104849.1"/>
    </source>
</evidence>
<feature type="site" description="Important for catalytic activity" evidence="7">
    <location>
        <position position="236"/>
    </location>
</feature>
<keyword evidence="4 7" id="KW-0472">Membrane</keyword>
<keyword evidence="2 7" id="KW-0812">Transmembrane</keyword>
<dbReference type="PANTHER" id="PTHR30518:SF2">
    <property type="entry name" value="ENDOLYTIC MUREIN TRANSGLYCOSYLASE"/>
    <property type="match status" value="1"/>
</dbReference>
<evidence type="ECO:0000256" key="6">
    <source>
        <dbReference type="ARBA" id="ARBA00023316"/>
    </source>
</evidence>
<keyword evidence="9" id="KW-1185">Reference proteome</keyword>
<dbReference type="NCBIfam" id="TIGR00247">
    <property type="entry name" value="endolytic transglycosylase MltG"/>
    <property type="match status" value="1"/>
</dbReference>
<organism evidence="8 9">
    <name type="scientific">Almyronema epifaneia S1</name>
    <dbReference type="NCBI Taxonomy" id="2991925"/>
    <lineage>
        <taxon>Bacteria</taxon>
        <taxon>Bacillati</taxon>
        <taxon>Cyanobacteriota</taxon>
        <taxon>Cyanophyceae</taxon>
        <taxon>Nodosilineales</taxon>
        <taxon>Nodosilineaceae</taxon>
        <taxon>Almyronema</taxon>
        <taxon>Almyronema epifaneia</taxon>
    </lineage>
</organism>
<name>A0ABW6I9U7_9CYAN</name>
<sequence>MKSRVWKGLFYLLLLPAAIAFSGWQGWSWWSWATDPVEPFSAAESSSEGLTSSVQIEIPLGTSSQQIGRDLEAAGVIRSSTAWDLWTRWQLFRQPEGGYQAGTYVLSPAQSLQDIANILWSGDVVTRSFTIPEGWNREQIASALAAEGFFTAEEFLQLTETIPVERYPWLPEQIPHVEGFLFPDTYQIPAEQVTPEAIMFLMLDRFENTALPIYQAQAPAMELLDWVTLASIVEKEAVIPEERSLIAGVFSNRLAAGIPLGADPTVEYGLGIRQTPENPLTLSQVQTPNAYNTYLNAGLPPTPIANPGLASLEASLNPAETDYLYFVARYDGTHVFSRTLQEHEAAQAQIRDEIDRPEDSPSTN</sequence>
<evidence type="ECO:0000256" key="4">
    <source>
        <dbReference type="ARBA" id="ARBA00023136"/>
    </source>
</evidence>
<accession>A0ABW6I9U7</accession>
<dbReference type="Proteomes" id="UP001600165">
    <property type="component" value="Unassembled WGS sequence"/>
</dbReference>
<comment type="function">
    <text evidence="7">Functions as a peptidoglycan terminase that cleaves nascent peptidoglycan strands endolytically to terminate their elongation.</text>
</comment>
<dbReference type="CDD" id="cd08010">
    <property type="entry name" value="MltG_like"/>
    <property type="match status" value="1"/>
</dbReference>
<keyword evidence="1 7" id="KW-1003">Cell membrane</keyword>
<proteinExistence type="inferred from homology"/>
<comment type="caution">
    <text evidence="8">The sequence shown here is derived from an EMBL/GenBank/DDBJ whole genome shotgun (WGS) entry which is preliminary data.</text>
</comment>
<evidence type="ECO:0000256" key="3">
    <source>
        <dbReference type="ARBA" id="ARBA00022989"/>
    </source>
</evidence>
<dbReference type="EMBL" id="JBHZOL010000004">
    <property type="protein sequence ID" value="MFE4104849.1"/>
    <property type="molecule type" value="Genomic_DNA"/>
</dbReference>
<evidence type="ECO:0000256" key="5">
    <source>
        <dbReference type="ARBA" id="ARBA00023239"/>
    </source>
</evidence>
<comment type="similarity">
    <text evidence="7">Belongs to the transglycosylase MltG family.</text>
</comment>
<keyword evidence="3 7" id="KW-1133">Transmembrane helix</keyword>
<reference evidence="8 9" key="1">
    <citation type="submission" date="2024-10" db="EMBL/GenBank/DDBJ databases">
        <authorList>
            <person name="Ratan Roy A."/>
            <person name="Morales Sandoval P.H."/>
            <person name="De Los Santos Villalobos S."/>
            <person name="Chakraborty S."/>
            <person name="Mukherjee J."/>
        </authorList>
    </citation>
    <scope>NUCLEOTIDE SEQUENCE [LARGE SCALE GENOMIC DNA]</scope>
    <source>
        <strain evidence="8 9">S1</strain>
    </source>
</reference>
<gene>
    <name evidence="7 8" type="primary">mltG</name>
    <name evidence="8" type="ORF">ACFVKH_01080</name>
</gene>
<dbReference type="HAMAP" id="MF_02065">
    <property type="entry name" value="MltG"/>
    <property type="match status" value="1"/>
</dbReference>
<evidence type="ECO:0000256" key="7">
    <source>
        <dbReference type="HAMAP-Rule" id="MF_02065"/>
    </source>
</evidence>
<protein>
    <recommendedName>
        <fullName evidence="7">Endolytic murein transglycosylase</fullName>
        <ecNumber evidence="7">4.2.2.29</ecNumber>
    </recommendedName>
    <alternativeName>
        <fullName evidence="7">Peptidoglycan lytic transglycosylase</fullName>
    </alternativeName>
    <alternativeName>
        <fullName evidence="7">Peptidoglycan polymerization terminase</fullName>
    </alternativeName>
</protein>
<evidence type="ECO:0000256" key="2">
    <source>
        <dbReference type="ARBA" id="ARBA00022692"/>
    </source>
</evidence>
<dbReference type="Gene3D" id="3.30.1490.480">
    <property type="entry name" value="Endolytic murein transglycosylase"/>
    <property type="match status" value="1"/>
</dbReference>
<evidence type="ECO:0000256" key="1">
    <source>
        <dbReference type="ARBA" id="ARBA00022475"/>
    </source>
</evidence>
<dbReference type="InterPro" id="IPR003770">
    <property type="entry name" value="MLTG-like"/>
</dbReference>
<comment type="catalytic activity">
    <reaction evidence="7">
        <text>a peptidoglycan chain = a peptidoglycan chain with N-acetyl-1,6-anhydromuramyl-[peptide] at the reducing end + a peptidoglycan chain with N-acetylglucosamine at the non-reducing end.</text>
        <dbReference type="EC" id="4.2.2.29"/>
    </reaction>
</comment>
<dbReference type="RefSeq" id="WP_377960516.1">
    <property type="nucleotide sequence ID" value="NZ_JBHZOL010000004.1"/>
</dbReference>
<dbReference type="Gene3D" id="3.30.160.60">
    <property type="entry name" value="Classic Zinc Finger"/>
    <property type="match status" value="1"/>
</dbReference>
<evidence type="ECO:0000313" key="9">
    <source>
        <dbReference type="Proteomes" id="UP001600165"/>
    </source>
</evidence>
<dbReference type="EC" id="4.2.2.29" evidence="7"/>